<feature type="compositionally biased region" description="Acidic residues" evidence="4">
    <location>
        <begin position="219"/>
        <end position="229"/>
    </location>
</feature>
<dbReference type="PANTHER" id="PTHR13495:SF0">
    <property type="entry name" value="PSME3-INTERACTING PROTEIN"/>
    <property type="match status" value="1"/>
</dbReference>
<keyword evidence="7" id="KW-1185">Reference proteome</keyword>
<dbReference type="EMBL" id="JAPWDV010000002">
    <property type="protein sequence ID" value="KAJ6220462.1"/>
    <property type="molecule type" value="Genomic_DNA"/>
</dbReference>
<evidence type="ECO:0000256" key="1">
    <source>
        <dbReference type="ARBA" id="ARBA00004123"/>
    </source>
</evidence>
<evidence type="ECO:0000256" key="4">
    <source>
        <dbReference type="SAM" id="MobiDB-lite"/>
    </source>
</evidence>
<evidence type="ECO:0000313" key="7">
    <source>
        <dbReference type="Proteomes" id="UP001142055"/>
    </source>
</evidence>
<comment type="subcellular location">
    <subcellularLocation>
        <location evidence="1">Nucleus</location>
    </subcellularLocation>
</comment>
<dbReference type="OMA" id="HKMNAER"/>
<evidence type="ECO:0000313" key="6">
    <source>
        <dbReference type="EMBL" id="KAJ6220462.1"/>
    </source>
</evidence>
<name>A0A9Q0M7J1_BLOTA</name>
<proteinExistence type="predicted"/>
<feature type="region of interest" description="Disordered" evidence="4">
    <location>
        <begin position="156"/>
        <end position="229"/>
    </location>
</feature>
<feature type="compositionally biased region" description="Basic and acidic residues" evidence="4">
    <location>
        <begin position="13"/>
        <end position="32"/>
    </location>
</feature>
<organism evidence="6 7">
    <name type="scientific">Blomia tropicalis</name>
    <name type="common">Mite</name>
    <dbReference type="NCBI Taxonomy" id="40697"/>
    <lineage>
        <taxon>Eukaryota</taxon>
        <taxon>Metazoa</taxon>
        <taxon>Ecdysozoa</taxon>
        <taxon>Arthropoda</taxon>
        <taxon>Chelicerata</taxon>
        <taxon>Arachnida</taxon>
        <taxon>Acari</taxon>
        <taxon>Acariformes</taxon>
        <taxon>Sarcoptiformes</taxon>
        <taxon>Astigmata</taxon>
        <taxon>Glycyphagoidea</taxon>
        <taxon>Echimyopodidae</taxon>
        <taxon>Blomia</taxon>
    </lineage>
</organism>
<dbReference type="Pfam" id="PF10187">
    <property type="entry name" value="FAM192A_Fyv6_N"/>
    <property type="match status" value="1"/>
</dbReference>
<dbReference type="InterPro" id="IPR039845">
    <property type="entry name" value="FAM192A"/>
</dbReference>
<dbReference type="InterPro" id="IPR019331">
    <property type="entry name" value="FAM192A/Fyv6_N"/>
</dbReference>
<feature type="coiled-coil region" evidence="3">
    <location>
        <begin position="47"/>
        <end position="117"/>
    </location>
</feature>
<feature type="region of interest" description="Disordered" evidence="4">
    <location>
        <begin position="1"/>
        <end position="42"/>
    </location>
</feature>
<protein>
    <recommendedName>
        <fullName evidence="5">FAM192A/Fyv6 N-terminal domain-containing protein</fullName>
    </recommendedName>
</protein>
<dbReference type="PANTHER" id="PTHR13495">
    <property type="entry name" value="NEFA-INTERACTING NUCLEAR PROTEIN NIP30"/>
    <property type="match status" value="1"/>
</dbReference>
<evidence type="ECO:0000259" key="5">
    <source>
        <dbReference type="Pfam" id="PF10187"/>
    </source>
</evidence>
<evidence type="ECO:0000256" key="2">
    <source>
        <dbReference type="ARBA" id="ARBA00023242"/>
    </source>
</evidence>
<reference evidence="6" key="1">
    <citation type="submission" date="2022-12" db="EMBL/GenBank/DDBJ databases">
        <title>Genome assemblies of Blomia tropicalis.</title>
        <authorList>
            <person name="Cui Y."/>
        </authorList>
    </citation>
    <scope>NUCLEOTIDE SEQUENCE</scope>
    <source>
        <tissue evidence="6">Adult mites</tissue>
    </source>
</reference>
<accession>A0A9Q0M7J1</accession>
<feature type="domain" description="FAM192A/Fyv6 N-terminal" evidence="5">
    <location>
        <begin position="7"/>
        <end position="107"/>
    </location>
</feature>
<comment type="caution">
    <text evidence="6">The sequence shown here is derived from an EMBL/GenBank/DDBJ whole genome shotgun (WGS) entry which is preliminary data.</text>
</comment>
<dbReference type="Proteomes" id="UP001142055">
    <property type="component" value="Chromosome 2"/>
</dbReference>
<keyword evidence="3" id="KW-0175">Coiled coil</keyword>
<dbReference type="GO" id="GO:0005634">
    <property type="term" value="C:nucleus"/>
    <property type="evidence" value="ECO:0007669"/>
    <property type="project" value="UniProtKB-SubCell"/>
</dbReference>
<evidence type="ECO:0000256" key="3">
    <source>
        <dbReference type="SAM" id="Coils"/>
    </source>
</evidence>
<dbReference type="AlphaFoldDB" id="A0A9Q0M7J1"/>
<sequence length="229" mass="26889">MSQNIKFLTEAQIEEKRAQRQEEWDRTRKESDPIEAPEEEYDPRTLYQRLQEQKMKKQEEFEESKKLKNLIKGLDNDEIEFLHAIDNSRVEMENKKYQEELLAIEECKREMTNLSADEQEKRLLEFKRELFQNRNKSVTGQTKRKASQAELLSKMIKRKPNANNQSLEDKTTLNTSDKLNSYQSNSNSKQAVIEDSLNKTESLKKGVLPGISSYGDYSSSEDDDHNDKN</sequence>
<gene>
    <name evidence="6" type="ORF">RDWZM_006274</name>
</gene>
<feature type="compositionally biased region" description="Polar residues" evidence="4">
    <location>
        <begin position="161"/>
        <end position="190"/>
    </location>
</feature>
<keyword evidence="2" id="KW-0539">Nucleus</keyword>